<gene>
    <name evidence="17" type="primary">EXO1</name>
    <name evidence="17" type="ORF">LTR78_002918</name>
</gene>
<feature type="region of interest" description="Disordered" evidence="14">
    <location>
        <begin position="555"/>
        <end position="580"/>
    </location>
</feature>
<evidence type="ECO:0000256" key="2">
    <source>
        <dbReference type="ARBA" id="ARBA00004123"/>
    </source>
</evidence>
<keyword evidence="4" id="KW-0540">Nuclease</keyword>
<dbReference type="CDD" id="cd09857">
    <property type="entry name" value="PIN_EXO1"/>
    <property type="match status" value="1"/>
</dbReference>
<evidence type="ECO:0000256" key="7">
    <source>
        <dbReference type="ARBA" id="ARBA00022801"/>
    </source>
</evidence>
<evidence type="ECO:0000256" key="14">
    <source>
        <dbReference type="SAM" id="MobiDB-lite"/>
    </source>
</evidence>
<keyword evidence="11" id="KW-0238">DNA-binding</keyword>
<dbReference type="RefSeq" id="XP_064697131.1">
    <property type="nucleotide sequence ID" value="XM_064835196.1"/>
</dbReference>
<feature type="region of interest" description="Disordered" evidence="14">
    <location>
        <begin position="343"/>
        <end position="367"/>
    </location>
</feature>
<dbReference type="GO" id="GO:0046872">
    <property type="term" value="F:metal ion binding"/>
    <property type="evidence" value="ECO:0007669"/>
    <property type="project" value="UniProtKB-KW"/>
</dbReference>
<evidence type="ECO:0000313" key="18">
    <source>
        <dbReference type="Proteomes" id="UP001274830"/>
    </source>
</evidence>
<feature type="compositionally biased region" description="Basic and acidic residues" evidence="14">
    <location>
        <begin position="555"/>
        <end position="569"/>
    </location>
</feature>
<sequence>MGIQGKKPSRSSLLPLLKSIQKPTHLRNFAGQTLGIDAYGWLHRGTVACAIELAQQKPTRKHIEFALSRVRMLIHFGVKPFLIFDGDYLPSKSHTERDRATRRKESKRAGLELLRMGRVSQAHLELQKAVDVSPLMARELIEELKRLDVPYIVAPYEADSQLAYLEKQGIISGILSEDSDLLVFGAQCLLTKLDQYGECIMINRADFTACREISLVGWADKEFRMMAMLSGCDYLPGIEKMGLKTAYRLVRKHKAVDRVVRTVQFDGKMKVPPGYLEAFTRAEQTFLYQWVFCPEAQALVNLNAIPAELDAEDMPYIGHSVEPQIAAGVAVGDLDPNTKQRLVLPARQPQQPLSRTRSAQTPDDKQGKTIAEFFKARRTPLAELDPNSFTPSPSQQRLLESQRTTSWSASQIQTAPISAIGRLSPAIPPPSAPQPLRRTVTAPTALGPRASPKRQRLCSERLLGSPEKHATGSQAATSRFFSKQAVQPSPSLRKVSGQRKQDNFEIWTDLKTTISPPAELEAKMPITTTPSPKKRKKVVVYSDAPRDTIELNKQTADHRSLETEPERVPGHNSLLTTSRPPDEVALPYNVFSKGINTAFADLRSKWELKPEAQPRPSARAAAPPLYDMQPNAILGRALTSSSTSLRKIQVVANPTVVETLVAGSSPILGPSAVDIDNAEDVEHWSMLQERARTPDHVLNAKGSEDFLVPNSPARSEVDEAHVRPKLNLGHFAFAG</sequence>
<evidence type="ECO:0000256" key="13">
    <source>
        <dbReference type="ARBA" id="ARBA00023242"/>
    </source>
</evidence>
<dbReference type="SMART" id="SM00484">
    <property type="entry name" value="XPGI"/>
    <property type="match status" value="1"/>
</dbReference>
<dbReference type="PANTHER" id="PTHR11081:SF65">
    <property type="entry name" value="DNA DAMAGE-INDUCIBLE PROTEIN DIN7-RELATED"/>
    <property type="match status" value="1"/>
</dbReference>
<dbReference type="PANTHER" id="PTHR11081">
    <property type="entry name" value="FLAP ENDONUCLEASE FAMILY MEMBER"/>
    <property type="match status" value="1"/>
</dbReference>
<dbReference type="SUPFAM" id="SSF47807">
    <property type="entry name" value="5' to 3' exonuclease, C-terminal subdomain"/>
    <property type="match status" value="1"/>
</dbReference>
<dbReference type="GO" id="GO:0003677">
    <property type="term" value="F:DNA binding"/>
    <property type="evidence" value="ECO:0007669"/>
    <property type="project" value="UniProtKB-KW"/>
</dbReference>
<comment type="caution">
    <text evidence="17">The sequence shown here is derived from an EMBL/GenBank/DDBJ whole genome shotgun (WGS) entry which is preliminary data.</text>
</comment>
<dbReference type="GO" id="GO:0035312">
    <property type="term" value="F:5'-3' DNA exonuclease activity"/>
    <property type="evidence" value="ECO:0007669"/>
    <property type="project" value="InterPro"/>
</dbReference>
<dbReference type="SMART" id="SM00485">
    <property type="entry name" value="XPGN"/>
    <property type="match status" value="1"/>
</dbReference>
<dbReference type="Proteomes" id="UP001274830">
    <property type="component" value="Unassembled WGS sequence"/>
</dbReference>
<protein>
    <submittedName>
        <fullName evidence="17">Rad2 nuclease</fullName>
    </submittedName>
</protein>
<dbReference type="GeneID" id="89959728"/>
<keyword evidence="7" id="KW-0378">Hydrolase</keyword>
<dbReference type="Pfam" id="PF00752">
    <property type="entry name" value="XPG_N"/>
    <property type="match status" value="1"/>
</dbReference>
<dbReference type="Gene3D" id="1.10.150.20">
    <property type="entry name" value="5' to 3' exonuclease, C-terminal subdomain"/>
    <property type="match status" value="1"/>
</dbReference>
<keyword evidence="12" id="KW-0234">DNA repair</keyword>
<dbReference type="GO" id="GO:0017108">
    <property type="term" value="F:5'-flap endonuclease activity"/>
    <property type="evidence" value="ECO:0007669"/>
    <property type="project" value="TreeGrafter"/>
</dbReference>
<keyword evidence="5" id="KW-0479">Metal-binding</keyword>
<evidence type="ECO:0000256" key="6">
    <source>
        <dbReference type="ARBA" id="ARBA00022763"/>
    </source>
</evidence>
<comment type="subcellular location">
    <subcellularLocation>
        <location evidence="2">Nucleus</location>
    </subcellularLocation>
</comment>
<evidence type="ECO:0000256" key="10">
    <source>
        <dbReference type="ARBA" id="ARBA00022881"/>
    </source>
</evidence>
<dbReference type="InterPro" id="IPR008918">
    <property type="entry name" value="HhH2"/>
</dbReference>
<dbReference type="CDD" id="cd09908">
    <property type="entry name" value="H3TH_EXO1"/>
    <property type="match status" value="1"/>
</dbReference>
<dbReference type="InterPro" id="IPR006084">
    <property type="entry name" value="XPG/Rad2"/>
</dbReference>
<feature type="region of interest" description="Disordered" evidence="14">
    <location>
        <begin position="381"/>
        <end position="500"/>
    </location>
</feature>
<dbReference type="InterPro" id="IPR019974">
    <property type="entry name" value="XPG_CS"/>
</dbReference>
<keyword evidence="9" id="KW-0460">Magnesium</keyword>
<dbReference type="InterPro" id="IPR029060">
    <property type="entry name" value="PIN-like_dom_sf"/>
</dbReference>
<dbReference type="PRINTS" id="PR00853">
    <property type="entry name" value="XPGRADSUPER"/>
</dbReference>
<evidence type="ECO:0000256" key="8">
    <source>
        <dbReference type="ARBA" id="ARBA00022839"/>
    </source>
</evidence>
<evidence type="ECO:0000256" key="5">
    <source>
        <dbReference type="ARBA" id="ARBA00022723"/>
    </source>
</evidence>
<dbReference type="Pfam" id="PF00867">
    <property type="entry name" value="XPG_I"/>
    <property type="match status" value="1"/>
</dbReference>
<dbReference type="InterPro" id="IPR006086">
    <property type="entry name" value="XPG-I_dom"/>
</dbReference>
<dbReference type="GO" id="GO:0005634">
    <property type="term" value="C:nucleus"/>
    <property type="evidence" value="ECO:0007669"/>
    <property type="project" value="UniProtKB-SubCell"/>
</dbReference>
<evidence type="ECO:0000256" key="1">
    <source>
        <dbReference type="ARBA" id="ARBA00001946"/>
    </source>
</evidence>
<keyword evidence="6" id="KW-0227">DNA damage</keyword>
<dbReference type="InterPro" id="IPR036279">
    <property type="entry name" value="5-3_exonuclease_C_sf"/>
</dbReference>
<evidence type="ECO:0000256" key="4">
    <source>
        <dbReference type="ARBA" id="ARBA00022722"/>
    </source>
</evidence>
<comment type="similarity">
    <text evidence="3">Belongs to the XPG/RAD2 endonuclease family. EXO1 subfamily.</text>
</comment>
<dbReference type="SMART" id="SM00279">
    <property type="entry name" value="HhH2"/>
    <property type="match status" value="1"/>
</dbReference>
<evidence type="ECO:0000313" key="17">
    <source>
        <dbReference type="EMBL" id="KAK3677380.1"/>
    </source>
</evidence>
<dbReference type="InterPro" id="IPR044752">
    <property type="entry name" value="PIN-like_EXO1"/>
</dbReference>
<evidence type="ECO:0000256" key="12">
    <source>
        <dbReference type="ARBA" id="ARBA00023204"/>
    </source>
</evidence>
<keyword evidence="18" id="KW-1185">Reference proteome</keyword>
<dbReference type="GO" id="GO:0006281">
    <property type="term" value="P:DNA repair"/>
    <property type="evidence" value="ECO:0007669"/>
    <property type="project" value="UniProtKB-KW"/>
</dbReference>
<feature type="domain" description="XPG N-terminal" evidence="16">
    <location>
        <begin position="1"/>
        <end position="106"/>
    </location>
</feature>
<organism evidence="17 18">
    <name type="scientific">Recurvomyces mirabilis</name>
    <dbReference type="NCBI Taxonomy" id="574656"/>
    <lineage>
        <taxon>Eukaryota</taxon>
        <taxon>Fungi</taxon>
        <taxon>Dikarya</taxon>
        <taxon>Ascomycota</taxon>
        <taxon>Pezizomycotina</taxon>
        <taxon>Dothideomycetes</taxon>
        <taxon>Dothideomycetidae</taxon>
        <taxon>Mycosphaerellales</taxon>
        <taxon>Teratosphaeriaceae</taxon>
        <taxon>Recurvomyces</taxon>
    </lineage>
</organism>
<evidence type="ECO:0000256" key="9">
    <source>
        <dbReference type="ARBA" id="ARBA00022842"/>
    </source>
</evidence>
<dbReference type="InterPro" id="IPR006085">
    <property type="entry name" value="XPG_DNA_repair_N"/>
</dbReference>
<dbReference type="AlphaFoldDB" id="A0AAE1C495"/>
<keyword evidence="8" id="KW-0269">Exonuclease</keyword>
<evidence type="ECO:0000259" key="16">
    <source>
        <dbReference type="SMART" id="SM00485"/>
    </source>
</evidence>
<dbReference type="SUPFAM" id="SSF88723">
    <property type="entry name" value="PIN domain-like"/>
    <property type="match status" value="1"/>
</dbReference>
<feature type="compositionally biased region" description="Polar residues" evidence="14">
    <location>
        <begin position="348"/>
        <end position="361"/>
    </location>
</feature>
<proteinExistence type="inferred from homology"/>
<name>A0AAE1C495_9PEZI</name>
<feature type="compositionally biased region" description="Polar residues" evidence="14">
    <location>
        <begin position="387"/>
        <end position="416"/>
    </location>
</feature>
<dbReference type="PROSITE" id="PS00841">
    <property type="entry name" value="XPG_1"/>
    <property type="match status" value="1"/>
</dbReference>
<feature type="compositionally biased region" description="Polar residues" evidence="14">
    <location>
        <begin position="471"/>
        <end position="490"/>
    </location>
</feature>
<feature type="domain" description="XPG-I" evidence="15">
    <location>
        <begin position="145"/>
        <end position="215"/>
    </location>
</feature>
<evidence type="ECO:0000256" key="3">
    <source>
        <dbReference type="ARBA" id="ARBA00010563"/>
    </source>
</evidence>
<keyword evidence="13" id="KW-0539">Nucleus</keyword>
<dbReference type="FunFam" id="3.40.50.1010:FF:000002">
    <property type="entry name" value="Exonuclease 1, putative"/>
    <property type="match status" value="1"/>
</dbReference>
<comment type="cofactor">
    <cofactor evidence="1">
        <name>Mg(2+)</name>
        <dbReference type="ChEBI" id="CHEBI:18420"/>
    </cofactor>
</comment>
<evidence type="ECO:0000256" key="11">
    <source>
        <dbReference type="ARBA" id="ARBA00023125"/>
    </source>
</evidence>
<dbReference type="InterPro" id="IPR037315">
    <property type="entry name" value="EXO1_H3TH"/>
</dbReference>
<dbReference type="Gene3D" id="3.40.50.1010">
    <property type="entry name" value="5'-nuclease"/>
    <property type="match status" value="1"/>
</dbReference>
<accession>A0AAE1C495</accession>
<reference evidence="17" key="1">
    <citation type="submission" date="2023-07" db="EMBL/GenBank/DDBJ databases">
        <title>Black Yeasts Isolated from many extreme environments.</title>
        <authorList>
            <person name="Coleine C."/>
            <person name="Stajich J.E."/>
            <person name="Selbmann L."/>
        </authorList>
    </citation>
    <scope>NUCLEOTIDE SEQUENCE</scope>
    <source>
        <strain evidence="17">CCFEE 5485</strain>
    </source>
</reference>
<dbReference type="EMBL" id="JAUTXT010000007">
    <property type="protein sequence ID" value="KAK3677380.1"/>
    <property type="molecule type" value="Genomic_DNA"/>
</dbReference>
<evidence type="ECO:0000259" key="15">
    <source>
        <dbReference type="SMART" id="SM00484"/>
    </source>
</evidence>
<keyword evidence="10" id="KW-0267">Excision nuclease</keyword>
<dbReference type="FunFam" id="1.10.150.20:FF:000011">
    <property type="entry name" value="exonuclease 1"/>
    <property type="match status" value="1"/>
</dbReference>